<feature type="domain" description="Methyltransferase" evidence="1">
    <location>
        <begin position="49"/>
        <end position="141"/>
    </location>
</feature>
<organism evidence="2">
    <name type="scientific">Treponema denticola H-22</name>
    <dbReference type="NCBI Taxonomy" id="999432"/>
    <lineage>
        <taxon>Bacteria</taxon>
        <taxon>Pseudomonadati</taxon>
        <taxon>Spirochaetota</taxon>
        <taxon>Spirochaetia</taxon>
        <taxon>Spirochaetales</taxon>
        <taxon>Treponemataceae</taxon>
        <taxon>Treponema</taxon>
    </lineage>
</organism>
<dbReference type="InterPro" id="IPR041698">
    <property type="entry name" value="Methyltransf_25"/>
</dbReference>
<dbReference type="PANTHER" id="PTHR43464">
    <property type="entry name" value="METHYLTRANSFERASE"/>
    <property type="match status" value="1"/>
</dbReference>
<dbReference type="Pfam" id="PF13649">
    <property type="entry name" value="Methyltransf_25"/>
    <property type="match status" value="1"/>
</dbReference>
<dbReference type="EMBL" id="AGDV01000011">
    <property type="protein sequence ID" value="EMB33459.1"/>
    <property type="molecule type" value="Genomic_DNA"/>
</dbReference>
<dbReference type="RefSeq" id="WP_002684324.1">
    <property type="nucleotide sequence ID" value="NZ_CM001795.1"/>
</dbReference>
<evidence type="ECO:0000313" key="2">
    <source>
        <dbReference type="EMBL" id="EMB33459.1"/>
    </source>
</evidence>
<accession>A0A0E2E4E7</accession>
<dbReference type="GO" id="GO:0008168">
    <property type="term" value="F:methyltransferase activity"/>
    <property type="evidence" value="ECO:0007669"/>
    <property type="project" value="TreeGrafter"/>
</dbReference>
<name>A0A0E2E4E7_TREDN</name>
<comment type="caution">
    <text evidence="2">The sequence shown here is derived from an EMBL/GenBank/DDBJ whole genome shotgun (WGS) entry which is preliminary data.</text>
</comment>
<dbReference type="AlphaFoldDB" id="A0A0E2E4E7"/>
<reference evidence="2" key="1">
    <citation type="submission" date="2012-01" db="EMBL/GenBank/DDBJ databases">
        <title>The Genome Sequence of Treponema denticola H-22.</title>
        <authorList>
            <consortium name="The Broad Institute Genome Sequencing Platform"/>
            <person name="Earl A."/>
            <person name="Ward D."/>
            <person name="Feldgarden M."/>
            <person name="Gevers D."/>
            <person name="Blanton J.M."/>
            <person name="Fenno C.J."/>
            <person name="Baranova O.V."/>
            <person name="Mathney J."/>
            <person name="Dewhirst F.E."/>
            <person name="Izard J."/>
            <person name="Young S.K."/>
            <person name="Zeng Q."/>
            <person name="Gargeya S."/>
            <person name="Fitzgerald M."/>
            <person name="Haas B."/>
            <person name="Abouelleil A."/>
            <person name="Alvarado L."/>
            <person name="Arachchi H.M."/>
            <person name="Berlin A."/>
            <person name="Chapman S.B."/>
            <person name="Gearin G."/>
            <person name="Goldberg J."/>
            <person name="Griggs A."/>
            <person name="Gujja S."/>
            <person name="Hansen M."/>
            <person name="Heiman D."/>
            <person name="Howarth C."/>
            <person name="Larimer J."/>
            <person name="Lui A."/>
            <person name="MacDonald P.J.P."/>
            <person name="McCowen C."/>
            <person name="Montmayeur A."/>
            <person name="Murphy C."/>
            <person name="Neiman D."/>
            <person name="Pearson M."/>
            <person name="Priest M."/>
            <person name="Roberts A."/>
            <person name="Saif S."/>
            <person name="Shea T."/>
            <person name="Sisk P."/>
            <person name="Stolte C."/>
            <person name="Sykes S."/>
            <person name="Wortman J."/>
            <person name="Nusbaum C."/>
            <person name="Birren B."/>
        </authorList>
    </citation>
    <scope>NUCLEOTIDE SEQUENCE [LARGE SCALE GENOMIC DNA]</scope>
    <source>
        <strain evidence="2">H-22</strain>
    </source>
</reference>
<dbReference type="PATRIC" id="fig|999432.5.peg.1324"/>
<sequence>MKNEDNYYAQNLNAQKLFRVYETALPRVRQYLSEEINFIKRNLAGTEAVLEVGCGYGRILKELSPYAKRLIGIDISEDSVAFAKEFLKDASNVTVQTADAYSLAFTEEFDIALCLQNGLSAIKGSAERLISVCMQSLKKGGKAFFSTYSGKFWQYRLEWFREQADKKLLGEIDEEKTKDGVIVCKDGFKAVTFTEEELKKLGAQSGFRYEIKEIDESSLFLILTK</sequence>
<dbReference type="InterPro" id="IPR029063">
    <property type="entry name" value="SAM-dependent_MTases_sf"/>
</dbReference>
<dbReference type="HOGENOM" id="CLU_1238472_0_0_12"/>
<dbReference type="Proteomes" id="UP000011705">
    <property type="component" value="Chromosome"/>
</dbReference>
<protein>
    <recommendedName>
        <fullName evidence="1">Methyltransferase domain-containing protein</fullName>
    </recommendedName>
</protein>
<evidence type="ECO:0000259" key="1">
    <source>
        <dbReference type="Pfam" id="PF13649"/>
    </source>
</evidence>
<dbReference type="SUPFAM" id="SSF53335">
    <property type="entry name" value="S-adenosyl-L-methionine-dependent methyltransferases"/>
    <property type="match status" value="1"/>
</dbReference>
<dbReference type="CDD" id="cd02440">
    <property type="entry name" value="AdoMet_MTases"/>
    <property type="match status" value="1"/>
</dbReference>
<gene>
    <name evidence="2" type="ORF">HMPREF9726_01273</name>
</gene>
<dbReference type="Gene3D" id="3.40.50.150">
    <property type="entry name" value="Vaccinia Virus protein VP39"/>
    <property type="match status" value="1"/>
</dbReference>
<proteinExistence type="predicted"/>